<keyword evidence="3" id="KW-1185">Reference proteome</keyword>
<evidence type="ECO:0008006" key="4">
    <source>
        <dbReference type="Google" id="ProtNLM"/>
    </source>
</evidence>
<gene>
    <name evidence="2" type="ORF">WMSIL1_LOCUS14501</name>
</gene>
<name>A0A564ZC04_HYMDI</name>
<keyword evidence="1" id="KW-0472">Membrane</keyword>
<evidence type="ECO:0000256" key="1">
    <source>
        <dbReference type="SAM" id="Phobius"/>
    </source>
</evidence>
<keyword evidence="1" id="KW-0812">Transmembrane</keyword>
<reference evidence="2 3" key="1">
    <citation type="submission" date="2019-07" db="EMBL/GenBank/DDBJ databases">
        <authorList>
            <person name="Jastrzebski P J."/>
            <person name="Paukszto L."/>
            <person name="Jastrzebski P J."/>
        </authorList>
    </citation>
    <scope>NUCLEOTIDE SEQUENCE [LARGE SCALE GENOMIC DNA]</scope>
    <source>
        <strain evidence="2 3">WMS-il1</strain>
    </source>
</reference>
<dbReference type="EMBL" id="CABIJS010000708">
    <property type="protein sequence ID" value="VUZ56966.1"/>
    <property type="molecule type" value="Genomic_DNA"/>
</dbReference>
<dbReference type="AlphaFoldDB" id="A0A564ZC04"/>
<dbReference type="SUPFAM" id="SSF47954">
    <property type="entry name" value="Cyclin-like"/>
    <property type="match status" value="1"/>
</dbReference>
<evidence type="ECO:0000313" key="2">
    <source>
        <dbReference type="EMBL" id="VUZ56966.1"/>
    </source>
</evidence>
<proteinExistence type="predicted"/>
<protein>
    <recommendedName>
        <fullName evidence="4">Cyclin N-terminal domain-containing protein</fullName>
    </recommendedName>
</protein>
<sequence>MESLNRQRPEDVMQLFYDYAEKDDNFMTEIVLNFVNSAVQRQLGKVDSEWLYDFKSYYVKSDVTLFTALVLINRFGNLSPKPSIYYKLTATELLVFATLAAVKFLQDADSVDAVTNQTWAGNLKSELDDIKKAELDFYKALSWDLFVSSSDFVDFVNMKLIAPMRSHIEARNRPKGRPQRFVSHVSNFQTNQLTISSQRRKRVFAKLPSAVSMALAATALLTISCSASLLYHRMGSRRSFTSLNCDIPDPCLSIPIFMFPHHMKCNTNRSTLYILSANETQSYSLIECTPRICSVQMSPQLAQNTVSRNSALLLPGIS</sequence>
<accession>A0A564ZC04</accession>
<organism evidence="2 3">
    <name type="scientific">Hymenolepis diminuta</name>
    <name type="common">Rat tapeworm</name>
    <dbReference type="NCBI Taxonomy" id="6216"/>
    <lineage>
        <taxon>Eukaryota</taxon>
        <taxon>Metazoa</taxon>
        <taxon>Spiralia</taxon>
        <taxon>Lophotrochozoa</taxon>
        <taxon>Platyhelminthes</taxon>
        <taxon>Cestoda</taxon>
        <taxon>Eucestoda</taxon>
        <taxon>Cyclophyllidea</taxon>
        <taxon>Hymenolepididae</taxon>
        <taxon>Hymenolepis</taxon>
    </lineage>
</organism>
<dbReference type="CDD" id="cd20557">
    <property type="entry name" value="CYCLIN_ScPCL1-like"/>
    <property type="match status" value="1"/>
</dbReference>
<feature type="transmembrane region" description="Helical" evidence="1">
    <location>
        <begin position="210"/>
        <end position="231"/>
    </location>
</feature>
<evidence type="ECO:0000313" key="3">
    <source>
        <dbReference type="Proteomes" id="UP000321570"/>
    </source>
</evidence>
<dbReference type="Gene3D" id="1.10.472.10">
    <property type="entry name" value="Cyclin-like"/>
    <property type="match status" value="1"/>
</dbReference>
<keyword evidence="1" id="KW-1133">Transmembrane helix</keyword>
<dbReference type="InterPro" id="IPR036915">
    <property type="entry name" value="Cyclin-like_sf"/>
</dbReference>
<dbReference type="Proteomes" id="UP000321570">
    <property type="component" value="Unassembled WGS sequence"/>
</dbReference>